<dbReference type="GO" id="GO:0000166">
    <property type="term" value="F:nucleotide binding"/>
    <property type="evidence" value="ECO:0007669"/>
    <property type="project" value="UniProtKB-KW"/>
</dbReference>
<dbReference type="GO" id="GO:0009166">
    <property type="term" value="P:nucleotide catabolic process"/>
    <property type="evidence" value="ECO:0007669"/>
    <property type="project" value="InterPro"/>
</dbReference>
<dbReference type="PRINTS" id="PR01607">
    <property type="entry name" value="APYRASEFAMLY"/>
</dbReference>
<dbReference type="SUPFAM" id="SSF55816">
    <property type="entry name" value="5'-nucleotidase (syn. UDP-sugar hydrolase), C-terminal domain"/>
    <property type="match status" value="1"/>
</dbReference>
<dbReference type="CDD" id="cd00845">
    <property type="entry name" value="MPP_UshA_N_like"/>
    <property type="match status" value="1"/>
</dbReference>
<dbReference type="PANTHER" id="PTHR11575">
    <property type="entry name" value="5'-NUCLEOTIDASE-RELATED"/>
    <property type="match status" value="1"/>
</dbReference>
<dbReference type="InterPro" id="IPR036907">
    <property type="entry name" value="5'-Nucleotdase_C_sf"/>
</dbReference>
<feature type="domain" description="5'-Nucleotidase C-terminal" evidence="2">
    <location>
        <begin position="320"/>
        <end position="466"/>
    </location>
</feature>
<keyword evidence="1" id="KW-0378">Hydrolase</keyword>
<dbReference type="InterPro" id="IPR029052">
    <property type="entry name" value="Metallo-depent_PP-like"/>
</dbReference>
<name>A0A7C4TD99_UNCW3</name>
<keyword evidence="1" id="KW-0547">Nucleotide-binding</keyword>
<sequence>MKRRIFLLNFIFLSSLCAIPSRLYILYTNDIEGALLPTAAWWMNPYFPPPVGNAAAAATFIKAKRTEAESLGYPFLLLDTGDMFMGSPIGEFSKGRAVADYFNYCGYNLLSPGNHDYDMGVDVFKDFVKSVNAQFICSNIVYEDTRENVDYLKPYTIIDFDGLKVGVFGLLTEYMEGMTTPARFKNHDVLPEIETARRYVDTLKSKGVDLIFAMTGIGLRHDKKLAESVPGIDVIFGSHSATALEKPYEDSINHTIICQDYGHLSSIGFLELTIDRKTRKIENYYGELIDLLSDEIEDDTAMTRIINNWDVSTRKGFDEVIGYSKEELTRTGFEESTIGNLITDAMREYFNADVAIHNSGGIRANLPKGEVTYKDCYYIDALSNTAVLMKLTGEQIKKVLEVGVNGHHAIFQVSGLKFKYDSRKPINERVIEITKDGKVLDPDREYLVVTNSFLAGGGGDYAIFKEGREIEETFTYLRHIIAEYIKKHSPIEKNIEGRIVDIGRR</sequence>
<comment type="caution">
    <text evidence="3">The sequence shown here is derived from an EMBL/GenBank/DDBJ whole genome shotgun (WGS) entry which is preliminary data.</text>
</comment>
<reference evidence="3" key="1">
    <citation type="journal article" date="2020" name="mSystems">
        <title>Genome- and Community-Level Interaction Insights into Carbon Utilization and Element Cycling Functions of Hydrothermarchaeota in Hydrothermal Sediment.</title>
        <authorList>
            <person name="Zhou Z."/>
            <person name="Liu Y."/>
            <person name="Xu W."/>
            <person name="Pan J."/>
            <person name="Luo Z.H."/>
            <person name="Li M."/>
        </authorList>
    </citation>
    <scope>NUCLEOTIDE SEQUENCE [LARGE SCALE GENOMIC DNA]</scope>
    <source>
        <strain evidence="3">SpSt-774</strain>
    </source>
</reference>
<evidence type="ECO:0000259" key="2">
    <source>
        <dbReference type="Pfam" id="PF02872"/>
    </source>
</evidence>
<dbReference type="Gene3D" id="3.90.780.10">
    <property type="entry name" value="5'-Nucleotidase, C-terminal domain"/>
    <property type="match status" value="1"/>
</dbReference>
<dbReference type="Pfam" id="PF02872">
    <property type="entry name" value="5_nucleotid_C"/>
    <property type="match status" value="1"/>
</dbReference>
<protein>
    <recommendedName>
        <fullName evidence="2">5'-Nucleotidase C-terminal domain-containing protein</fullName>
    </recommendedName>
</protein>
<organism evidence="3">
    <name type="scientific">candidate division WOR-3 bacterium</name>
    <dbReference type="NCBI Taxonomy" id="2052148"/>
    <lineage>
        <taxon>Bacteria</taxon>
        <taxon>Bacteria division WOR-3</taxon>
    </lineage>
</organism>
<dbReference type="AlphaFoldDB" id="A0A7C4TD99"/>
<dbReference type="EMBL" id="DTGZ01000152">
    <property type="protein sequence ID" value="HGV98226.1"/>
    <property type="molecule type" value="Genomic_DNA"/>
</dbReference>
<dbReference type="GO" id="GO:0016787">
    <property type="term" value="F:hydrolase activity"/>
    <property type="evidence" value="ECO:0007669"/>
    <property type="project" value="UniProtKB-KW"/>
</dbReference>
<dbReference type="InterPro" id="IPR008334">
    <property type="entry name" value="5'-Nucleotdase_C"/>
</dbReference>
<accession>A0A7C4TD99</accession>
<proteinExistence type="inferred from homology"/>
<dbReference type="InterPro" id="IPR006179">
    <property type="entry name" value="5_nucleotidase/apyrase"/>
</dbReference>
<dbReference type="Gene3D" id="3.60.21.10">
    <property type="match status" value="1"/>
</dbReference>
<evidence type="ECO:0000256" key="1">
    <source>
        <dbReference type="RuleBase" id="RU362119"/>
    </source>
</evidence>
<dbReference type="PANTHER" id="PTHR11575:SF24">
    <property type="entry name" value="5'-NUCLEOTIDASE"/>
    <property type="match status" value="1"/>
</dbReference>
<comment type="similarity">
    <text evidence="1">Belongs to the 5'-nucleotidase family.</text>
</comment>
<dbReference type="SUPFAM" id="SSF56300">
    <property type="entry name" value="Metallo-dependent phosphatases"/>
    <property type="match status" value="1"/>
</dbReference>
<evidence type="ECO:0000313" key="3">
    <source>
        <dbReference type="EMBL" id="HGV98226.1"/>
    </source>
</evidence>
<gene>
    <name evidence="3" type="ORF">ENV60_08025</name>
</gene>